<evidence type="ECO:0000256" key="1">
    <source>
        <dbReference type="ARBA" id="ARBA00023015"/>
    </source>
</evidence>
<dbReference type="Proteomes" id="UP000256977">
    <property type="component" value="Unassembled WGS sequence"/>
</dbReference>
<dbReference type="InterPro" id="IPR018060">
    <property type="entry name" value="HTH_AraC"/>
</dbReference>
<dbReference type="InterPro" id="IPR001789">
    <property type="entry name" value="Sig_transdc_resp-reg_receiver"/>
</dbReference>
<comment type="caution">
    <text evidence="7">The sequence shown here is derived from an EMBL/GenBank/DDBJ whole genome shotgun (WGS) entry which is preliminary data.</text>
</comment>
<protein>
    <submittedName>
        <fullName evidence="7">Helix-turn-helix protein</fullName>
    </submittedName>
</protein>
<dbReference type="Pfam" id="PF12833">
    <property type="entry name" value="HTH_18"/>
    <property type="match status" value="1"/>
</dbReference>
<dbReference type="PANTHER" id="PTHR43280">
    <property type="entry name" value="ARAC-FAMILY TRANSCRIPTIONAL REGULATOR"/>
    <property type="match status" value="1"/>
</dbReference>
<gene>
    <name evidence="7" type="ORF">DFP98_12159</name>
</gene>
<evidence type="ECO:0000259" key="6">
    <source>
        <dbReference type="PROSITE" id="PS50110"/>
    </source>
</evidence>
<name>A0A3D9ITU9_9BACL</name>
<evidence type="ECO:0000313" key="7">
    <source>
        <dbReference type="EMBL" id="RED65168.1"/>
    </source>
</evidence>
<dbReference type="InterPro" id="IPR020449">
    <property type="entry name" value="Tscrpt_reg_AraC-type_HTH"/>
</dbReference>
<dbReference type="PROSITE" id="PS01124">
    <property type="entry name" value="HTH_ARAC_FAMILY_2"/>
    <property type="match status" value="1"/>
</dbReference>
<dbReference type="Gene3D" id="3.40.50.2300">
    <property type="match status" value="1"/>
</dbReference>
<dbReference type="SMART" id="SM00448">
    <property type="entry name" value="REC"/>
    <property type="match status" value="1"/>
</dbReference>
<keyword evidence="8" id="KW-1185">Reference proteome</keyword>
<feature type="modified residue" description="4-aspartylphosphate" evidence="4">
    <location>
        <position position="52"/>
    </location>
</feature>
<feature type="domain" description="HTH araC/xylS-type" evidence="5">
    <location>
        <begin position="436"/>
        <end position="534"/>
    </location>
</feature>
<dbReference type="GO" id="GO:0000160">
    <property type="term" value="P:phosphorelay signal transduction system"/>
    <property type="evidence" value="ECO:0007669"/>
    <property type="project" value="InterPro"/>
</dbReference>
<keyword evidence="4" id="KW-0597">Phosphoprotein</keyword>
<evidence type="ECO:0000313" key="8">
    <source>
        <dbReference type="Proteomes" id="UP000256977"/>
    </source>
</evidence>
<accession>A0A3D9ITU9</accession>
<dbReference type="Gene3D" id="1.10.10.60">
    <property type="entry name" value="Homeodomain-like"/>
    <property type="match status" value="2"/>
</dbReference>
<dbReference type="GO" id="GO:0043565">
    <property type="term" value="F:sequence-specific DNA binding"/>
    <property type="evidence" value="ECO:0007669"/>
    <property type="project" value="InterPro"/>
</dbReference>
<evidence type="ECO:0000256" key="3">
    <source>
        <dbReference type="ARBA" id="ARBA00023163"/>
    </source>
</evidence>
<keyword evidence="3" id="KW-0804">Transcription</keyword>
<sequence>MNILIVEDESQIRSTLHDSLQRIGFTDIWMAHDGTQALEMIKSRKFDLILSDIRMPGMDGIALLETVRREYSDILFIVLSGYDLFEYAQKAIRHSAFSYLLKPLSDEDLETVMREALRVLNLKRELFEDELKIKIKLKQGTTALRRQLLTEALNGHADESQLARKCQEYDLEFTHPHYCVWLAGIDNLDELALAMSNPDLELLKYGLENMCSEVFRERGFTAEPFKWEEGVGFLLNSGSLDEKGGFPDIVGQSLALRQMAHTYLKLDIAAAIGSVECSLPAAGNSFDTARRAYAQTIAEPHVDGVYAYRPEEPIQPLLLALDLKLEQELLAVFDSCQFEAGMQFIADRYRIFAKPCSFEIKDVQQLNYHLLILIHKIMSQLGFDPEAVMGEEYYLYTKVNRLKSIAAIIEWFQTLLQSCFDYISERSTRSTKKLVDKAKEFMSAHFHEEIGLELVSEQLHISPEYLSREFKKESGENFIDFLLRLRINKAKEYMRQGNYKTYEIARLVGYHDEKYFSKVFKKTTGFTPSEYRFRNT</sequence>
<dbReference type="InterPro" id="IPR009057">
    <property type="entry name" value="Homeodomain-like_sf"/>
</dbReference>
<evidence type="ECO:0000256" key="2">
    <source>
        <dbReference type="ARBA" id="ARBA00023125"/>
    </source>
</evidence>
<dbReference type="SUPFAM" id="SSF52172">
    <property type="entry name" value="CheY-like"/>
    <property type="match status" value="1"/>
</dbReference>
<dbReference type="RefSeq" id="WP_116063094.1">
    <property type="nucleotide sequence ID" value="NZ_QRDZ01000021.1"/>
</dbReference>
<dbReference type="PROSITE" id="PS50110">
    <property type="entry name" value="RESPONSE_REGULATORY"/>
    <property type="match status" value="1"/>
</dbReference>
<feature type="domain" description="Response regulatory" evidence="6">
    <location>
        <begin position="2"/>
        <end position="117"/>
    </location>
</feature>
<keyword evidence="2" id="KW-0238">DNA-binding</keyword>
<proteinExistence type="predicted"/>
<dbReference type="PANTHER" id="PTHR43280:SF2">
    <property type="entry name" value="HTH-TYPE TRANSCRIPTIONAL REGULATOR EXSA"/>
    <property type="match status" value="1"/>
</dbReference>
<dbReference type="EMBL" id="QRDZ01000021">
    <property type="protein sequence ID" value="RED65168.1"/>
    <property type="molecule type" value="Genomic_DNA"/>
</dbReference>
<dbReference type="SMART" id="SM00342">
    <property type="entry name" value="HTH_ARAC"/>
    <property type="match status" value="1"/>
</dbReference>
<dbReference type="InterPro" id="IPR011006">
    <property type="entry name" value="CheY-like_superfamily"/>
</dbReference>
<evidence type="ECO:0000256" key="4">
    <source>
        <dbReference type="PROSITE-ProRule" id="PRU00169"/>
    </source>
</evidence>
<dbReference type="AlphaFoldDB" id="A0A3D9ITU9"/>
<evidence type="ECO:0000259" key="5">
    <source>
        <dbReference type="PROSITE" id="PS01124"/>
    </source>
</evidence>
<dbReference type="Pfam" id="PF00072">
    <property type="entry name" value="Response_reg"/>
    <property type="match status" value="1"/>
</dbReference>
<dbReference type="OrthoDB" id="2498316at2"/>
<organism evidence="7 8">
    <name type="scientific">Cohnella phaseoli</name>
    <dbReference type="NCBI Taxonomy" id="456490"/>
    <lineage>
        <taxon>Bacteria</taxon>
        <taxon>Bacillati</taxon>
        <taxon>Bacillota</taxon>
        <taxon>Bacilli</taxon>
        <taxon>Bacillales</taxon>
        <taxon>Paenibacillaceae</taxon>
        <taxon>Cohnella</taxon>
    </lineage>
</organism>
<dbReference type="PRINTS" id="PR00032">
    <property type="entry name" value="HTHARAC"/>
</dbReference>
<dbReference type="SUPFAM" id="SSF46689">
    <property type="entry name" value="Homeodomain-like"/>
    <property type="match status" value="2"/>
</dbReference>
<dbReference type="CDD" id="cd17536">
    <property type="entry name" value="REC_YesN-like"/>
    <property type="match status" value="1"/>
</dbReference>
<reference evidence="7 8" key="1">
    <citation type="submission" date="2018-07" db="EMBL/GenBank/DDBJ databases">
        <title>Genomic Encyclopedia of Type Strains, Phase III (KMG-III): the genomes of soil and plant-associated and newly described type strains.</title>
        <authorList>
            <person name="Whitman W."/>
        </authorList>
    </citation>
    <scope>NUCLEOTIDE SEQUENCE [LARGE SCALE GENOMIC DNA]</scope>
    <source>
        <strain evidence="7 8">CECT 7287</strain>
    </source>
</reference>
<keyword evidence="1" id="KW-0805">Transcription regulation</keyword>
<dbReference type="GO" id="GO:0003700">
    <property type="term" value="F:DNA-binding transcription factor activity"/>
    <property type="evidence" value="ECO:0007669"/>
    <property type="project" value="InterPro"/>
</dbReference>